<feature type="chain" id="PRO_5030763551" evidence="1">
    <location>
        <begin position="32"/>
        <end position="158"/>
    </location>
</feature>
<evidence type="ECO:0000256" key="1">
    <source>
        <dbReference type="SAM" id="SignalP"/>
    </source>
</evidence>
<dbReference type="EMBL" id="JACIIZ010000004">
    <property type="protein sequence ID" value="MBB6251077.1"/>
    <property type="molecule type" value="Genomic_DNA"/>
</dbReference>
<organism evidence="2 3">
    <name type="scientific">Nitrospirillum iridis</name>
    <dbReference type="NCBI Taxonomy" id="765888"/>
    <lineage>
        <taxon>Bacteria</taxon>
        <taxon>Pseudomonadati</taxon>
        <taxon>Pseudomonadota</taxon>
        <taxon>Alphaproteobacteria</taxon>
        <taxon>Rhodospirillales</taxon>
        <taxon>Azospirillaceae</taxon>
        <taxon>Nitrospirillum</taxon>
    </lineage>
</organism>
<sequence>MKKIHLSRFRTAGAVALSIATLAAVGGPVMAKPAAAGEITLAPQEQALAVCRANKMGQWDIAYFNGKDGIAQWGPGYDCKQSPVPADISGVANAIQSDGKVVTLAPPEEAAKLCPTLGPWDIAYVNGKDGIAQWGPGYGCKQSRVPGAFSGVSNAITK</sequence>
<name>A0A7X0AVV1_9PROT</name>
<evidence type="ECO:0000313" key="2">
    <source>
        <dbReference type="EMBL" id="MBB6251077.1"/>
    </source>
</evidence>
<accession>A0A7X0AVV1</accession>
<feature type="signal peptide" evidence="1">
    <location>
        <begin position="1"/>
        <end position="31"/>
    </location>
</feature>
<dbReference type="AlphaFoldDB" id="A0A7X0AVV1"/>
<gene>
    <name evidence="2" type="ORF">FHS74_001622</name>
</gene>
<comment type="caution">
    <text evidence="2">The sequence shown here is derived from an EMBL/GenBank/DDBJ whole genome shotgun (WGS) entry which is preliminary data.</text>
</comment>
<proteinExistence type="predicted"/>
<keyword evidence="3" id="KW-1185">Reference proteome</keyword>
<dbReference type="RefSeq" id="WP_184799286.1">
    <property type="nucleotide sequence ID" value="NZ_JACIIZ010000004.1"/>
</dbReference>
<dbReference type="Proteomes" id="UP000539175">
    <property type="component" value="Unassembled WGS sequence"/>
</dbReference>
<keyword evidence="1" id="KW-0732">Signal</keyword>
<protein>
    <submittedName>
        <fullName evidence="2">Uncharacterized protein</fullName>
    </submittedName>
</protein>
<reference evidence="2 3" key="1">
    <citation type="submission" date="2020-08" db="EMBL/GenBank/DDBJ databases">
        <title>Genomic Encyclopedia of Type Strains, Phase IV (KMG-IV): sequencing the most valuable type-strain genomes for metagenomic binning, comparative biology and taxonomic classification.</title>
        <authorList>
            <person name="Goeker M."/>
        </authorList>
    </citation>
    <scope>NUCLEOTIDE SEQUENCE [LARGE SCALE GENOMIC DNA]</scope>
    <source>
        <strain evidence="2 3">DSM 22198</strain>
    </source>
</reference>
<evidence type="ECO:0000313" key="3">
    <source>
        <dbReference type="Proteomes" id="UP000539175"/>
    </source>
</evidence>